<sequence length="113" mass="12852">MNLIGDISTDRDVLQANLIAIDKKIKACNEMIAILNSDPDGNLQLFNMVFEVLDYEIFNPESITYSTLINSGDMKLINDFGLKKAIQGHYLCYKKLLITCGIIQNELWEYPFA</sequence>
<dbReference type="AlphaFoldDB" id="A0A7H9AT24"/>
<gene>
    <name evidence="1" type="ORF">HYG79_15135</name>
</gene>
<reference evidence="1 2" key="1">
    <citation type="journal article" date="2006" name="Int. J. Syst. Evol. Microbiol.">
        <title>Costertonia aggregata gen. nov., sp. nov., a mesophilic marine bacterium of the family Flavobacteriaceae, isolated from a mature biofilm.</title>
        <authorList>
            <person name="Kwon K.K."/>
            <person name="Lee Y.K."/>
            <person name="Lee H.K."/>
        </authorList>
    </citation>
    <scope>NUCLEOTIDE SEQUENCE [LARGE SCALE GENOMIC DNA]</scope>
    <source>
        <strain evidence="1 2">KCCM 42265</strain>
    </source>
</reference>
<keyword evidence="2" id="KW-1185">Reference proteome</keyword>
<name>A0A7H9AT24_9FLAO</name>
<dbReference type="RefSeq" id="WP_179242907.1">
    <property type="nucleotide sequence ID" value="NZ_CP058595.1"/>
</dbReference>
<dbReference type="EMBL" id="CP058595">
    <property type="protein sequence ID" value="QLG46628.1"/>
    <property type="molecule type" value="Genomic_DNA"/>
</dbReference>
<evidence type="ECO:0000313" key="2">
    <source>
        <dbReference type="Proteomes" id="UP000509302"/>
    </source>
</evidence>
<evidence type="ECO:0000313" key="1">
    <source>
        <dbReference type="EMBL" id="QLG46628.1"/>
    </source>
</evidence>
<dbReference type="KEGG" id="cagg:HYG79_15135"/>
<dbReference type="Proteomes" id="UP000509302">
    <property type="component" value="Chromosome"/>
</dbReference>
<proteinExistence type="predicted"/>
<accession>A0A7H9AT24</accession>
<organism evidence="1 2">
    <name type="scientific">Costertonia aggregata</name>
    <dbReference type="NCBI Taxonomy" id="343403"/>
    <lineage>
        <taxon>Bacteria</taxon>
        <taxon>Pseudomonadati</taxon>
        <taxon>Bacteroidota</taxon>
        <taxon>Flavobacteriia</taxon>
        <taxon>Flavobacteriales</taxon>
        <taxon>Flavobacteriaceae</taxon>
        <taxon>Costertonia</taxon>
    </lineage>
</organism>
<protein>
    <submittedName>
        <fullName evidence="1">Uncharacterized protein</fullName>
    </submittedName>
</protein>